<dbReference type="Gene3D" id="1.10.8.1060">
    <property type="entry name" value="Corynebacterium glutamicum thioredoxin-dependent arsenate reductase, N-terminal domain"/>
    <property type="match status" value="1"/>
</dbReference>
<dbReference type="RefSeq" id="WP_294567519.1">
    <property type="nucleotide sequence ID" value="NZ_CADCTE010000097.1"/>
</dbReference>
<reference evidence="1" key="1">
    <citation type="submission" date="2020-02" db="EMBL/GenBank/DDBJ databases">
        <authorList>
            <person name="Meier V. D."/>
        </authorList>
    </citation>
    <scope>NUCLEOTIDE SEQUENCE</scope>
    <source>
        <strain evidence="1">AVDCRST_MAG83</strain>
    </source>
</reference>
<dbReference type="EMBL" id="CADCTE010000097">
    <property type="protein sequence ID" value="CAA9241551.1"/>
    <property type="molecule type" value="Genomic_DNA"/>
</dbReference>
<accession>A0A6J4I4E1</accession>
<dbReference type="NCBIfam" id="NF046112">
    <property type="entry name" value="MSMEG_6209_Nter"/>
    <property type="match status" value="1"/>
</dbReference>
<proteinExistence type="predicted"/>
<organism evidence="1">
    <name type="scientific">uncultured Arthrobacter sp</name>
    <dbReference type="NCBI Taxonomy" id="114050"/>
    <lineage>
        <taxon>Bacteria</taxon>
        <taxon>Bacillati</taxon>
        <taxon>Actinomycetota</taxon>
        <taxon>Actinomycetes</taxon>
        <taxon>Micrococcales</taxon>
        <taxon>Micrococcaceae</taxon>
        <taxon>Arthrobacter</taxon>
        <taxon>environmental samples</taxon>
    </lineage>
</organism>
<protein>
    <submittedName>
        <fullName evidence="1">Uncharacterized protein</fullName>
    </submittedName>
</protein>
<dbReference type="AlphaFoldDB" id="A0A6J4I4E1"/>
<gene>
    <name evidence="1" type="ORF">AVDCRST_MAG83-1610</name>
</gene>
<evidence type="ECO:0000313" key="1">
    <source>
        <dbReference type="EMBL" id="CAA9241551.1"/>
    </source>
</evidence>
<sequence>MFRNGPLPGSSAGYTDAMEENSRDHVVMRIVDRLAARYPEAPRPQVEVIVEEEYDTLDGGRIRTYIPTLVEHSARDRIYREFTSQRHDR</sequence>
<name>A0A6J4I4E1_9MICC</name>